<gene>
    <name evidence="1" type="ORF">HMPREF3202_00408</name>
</gene>
<dbReference type="Proteomes" id="UP000070093">
    <property type="component" value="Unassembled WGS sequence"/>
</dbReference>
<protein>
    <submittedName>
        <fullName evidence="1">Uncharacterized protein</fullName>
    </submittedName>
</protein>
<evidence type="ECO:0000313" key="1">
    <source>
        <dbReference type="EMBL" id="KXO18069.1"/>
    </source>
</evidence>
<evidence type="ECO:0000313" key="2">
    <source>
        <dbReference type="Proteomes" id="UP000070093"/>
    </source>
</evidence>
<reference evidence="1 2" key="1">
    <citation type="submission" date="2016-02" db="EMBL/GenBank/DDBJ databases">
        <authorList>
            <person name="Wen L."/>
            <person name="He K."/>
            <person name="Yang H."/>
        </authorList>
    </citation>
    <scope>NUCLEOTIDE SEQUENCE [LARGE SCALE GENOMIC DNA]</scope>
    <source>
        <strain evidence="1 2">GED7880</strain>
    </source>
</reference>
<name>A0A137T0A7_9BACT</name>
<dbReference type="PATRIC" id="fig|28125.4.peg.401"/>
<comment type="caution">
    <text evidence="1">The sequence shown here is derived from an EMBL/GenBank/DDBJ whole genome shotgun (WGS) entry which is preliminary data.</text>
</comment>
<organism evidence="1 2">
    <name type="scientific">Prevotella bivia</name>
    <dbReference type="NCBI Taxonomy" id="28125"/>
    <lineage>
        <taxon>Bacteria</taxon>
        <taxon>Pseudomonadati</taxon>
        <taxon>Bacteroidota</taxon>
        <taxon>Bacteroidia</taxon>
        <taxon>Bacteroidales</taxon>
        <taxon>Prevotellaceae</taxon>
        <taxon>Prevotella</taxon>
    </lineage>
</organism>
<sequence>MVYFKEKEKSLTNIIEEIIITNILNLVSNLSLQINDAKK</sequence>
<proteinExistence type="predicted"/>
<dbReference type="EMBL" id="LTAG01000019">
    <property type="protein sequence ID" value="KXO18069.1"/>
    <property type="molecule type" value="Genomic_DNA"/>
</dbReference>
<accession>A0A137T0A7</accession>
<dbReference type="AlphaFoldDB" id="A0A137T0A7"/>